<name>A0A5C4VL78_9ACTN</name>
<organism evidence="2 3">
    <name type="scientific">Nocardioides albidus</name>
    <dbReference type="NCBI Taxonomy" id="1517589"/>
    <lineage>
        <taxon>Bacteria</taxon>
        <taxon>Bacillati</taxon>
        <taxon>Actinomycetota</taxon>
        <taxon>Actinomycetes</taxon>
        <taxon>Propionibacteriales</taxon>
        <taxon>Nocardioidaceae</taxon>
        <taxon>Nocardioides</taxon>
    </lineage>
</organism>
<dbReference type="InterPro" id="IPR029033">
    <property type="entry name" value="His_PPase_superfam"/>
</dbReference>
<dbReference type="PANTHER" id="PTHR48100">
    <property type="entry name" value="BROAD-SPECIFICITY PHOSPHATASE YOR283W-RELATED"/>
    <property type="match status" value="1"/>
</dbReference>
<dbReference type="Proteomes" id="UP000313231">
    <property type="component" value="Unassembled WGS sequence"/>
</dbReference>
<sequence length="246" mass="26460">MKTRSRLVAGLATLAVAAATPVVAGGGAGADPQPHAVGPGYDLLFVRHAHTTYPVPEQELSPLGIQQANTLVDFLADEDIRSVDSSIMVRTYQTADGVAADHDVPVLADEDIREVEFDLEGIPQAQWNAKIGPILASWLHGEERDNGFGGESYYDVQERWDRWWTQYVREHRDDKGTGVVVAHGAIFAIMLPTACTNEVTGDFALQNVQSNTGIVKAHLNPNGTLICTEWNVNPATGVGVPVPSAP</sequence>
<dbReference type="InterPro" id="IPR050275">
    <property type="entry name" value="PGM_Phosphatase"/>
</dbReference>
<dbReference type="OrthoDB" id="3770799at2"/>
<feature type="signal peptide" evidence="1">
    <location>
        <begin position="1"/>
        <end position="24"/>
    </location>
</feature>
<keyword evidence="3" id="KW-1185">Reference proteome</keyword>
<protein>
    <submittedName>
        <fullName evidence="2">Histidine phosphatase family protein</fullName>
    </submittedName>
</protein>
<dbReference type="Gene3D" id="3.40.50.1240">
    <property type="entry name" value="Phosphoglycerate mutase-like"/>
    <property type="match status" value="1"/>
</dbReference>
<dbReference type="EMBL" id="VDMP01000027">
    <property type="protein sequence ID" value="TNM36511.1"/>
    <property type="molecule type" value="Genomic_DNA"/>
</dbReference>
<reference evidence="2 3" key="1">
    <citation type="journal article" date="2016" name="Int. J. Syst. Evol. Microbiol.">
        <title>Nocardioides albidus sp. nov., an actinobacterium isolated from garden soil.</title>
        <authorList>
            <person name="Singh H."/>
            <person name="Du J."/>
            <person name="Trinh H."/>
            <person name="Won K."/>
            <person name="Yang J.E."/>
            <person name="Yin C."/>
            <person name="Kook M."/>
            <person name="Yi T.H."/>
        </authorList>
    </citation>
    <scope>NUCLEOTIDE SEQUENCE [LARGE SCALE GENOMIC DNA]</scope>
    <source>
        <strain evidence="2 3">CCTCC AB 2015297</strain>
    </source>
</reference>
<gene>
    <name evidence="2" type="ORF">FHP29_20475</name>
</gene>
<dbReference type="AlphaFoldDB" id="A0A5C4VL78"/>
<dbReference type="SMART" id="SM00855">
    <property type="entry name" value="PGAM"/>
    <property type="match status" value="1"/>
</dbReference>
<dbReference type="SUPFAM" id="SSF53254">
    <property type="entry name" value="Phosphoglycerate mutase-like"/>
    <property type="match status" value="1"/>
</dbReference>
<accession>A0A5C4VL78</accession>
<evidence type="ECO:0000313" key="3">
    <source>
        <dbReference type="Proteomes" id="UP000313231"/>
    </source>
</evidence>
<dbReference type="RefSeq" id="WP_139624696.1">
    <property type="nucleotide sequence ID" value="NZ_VDMP01000027.1"/>
</dbReference>
<dbReference type="GO" id="GO:0016791">
    <property type="term" value="F:phosphatase activity"/>
    <property type="evidence" value="ECO:0007669"/>
    <property type="project" value="TreeGrafter"/>
</dbReference>
<evidence type="ECO:0000256" key="1">
    <source>
        <dbReference type="SAM" id="SignalP"/>
    </source>
</evidence>
<proteinExistence type="predicted"/>
<comment type="caution">
    <text evidence="2">The sequence shown here is derived from an EMBL/GenBank/DDBJ whole genome shotgun (WGS) entry which is preliminary data.</text>
</comment>
<keyword evidence="1" id="KW-0732">Signal</keyword>
<dbReference type="Pfam" id="PF00300">
    <property type="entry name" value="His_Phos_1"/>
    <property type="match status" value="1"/>
</dbReference>
<evidence type="ECO:0000313" key="2">
    <source>
        <dbReference type="EMBL" id="TNM36511.1"/>
    </source>
</evidence>
<dbReference type="CDD" id="cd07040">
    <property type="entry name" value="HP"/>
    <property type="match status" value="1"/>
</dbReference>
<feature type="chain" id="PRO_5022920683" evidence="1">
    <location>
        <begin position="25"/>
        <end position="246"/>
    </location>
</feature>
<dbReference type="InterPro" id="IPR013078">
    <property type="entry name" value="His_Pase_superF_clade-1"/>
</dbReference>